<evidence type="ECO:0000256" key="5">
    <source>
        <dbReference type="ARBA" id="ARBA00023034"/>
    </source>
</evidence>
<gene>
    <name evidence="9" type="ORF">AACH06_07360</name>
</gene>
<evidence type="ECO:0000256" key="3">
    <source>
        <dbReference type="ARBA" id="ARBA00022692"/>
    </source>
</evidence>
<evidence type="ECO:0000256" key="4">
    <source>
        <dbReference type="ARBA" id="ARBA00022989"/>
    </source>
</evidence>
<evidence type="ECO:0000256" key="7">
    <source>
        <dbReference type="ARBA" id="ARBA00023180"/>
    </source>
</evidence>
<proteinExistence type="predicted"/>
<dbReference type="InterPro" id="IPR018011">
    <property type="entry name" value="Carb_sulfotrans_8-10"/>
</dbReference>
<feature type="region of interest" description="Disordered" evidence="8">
    <location>
        <begin position="294"/>
        <end position="321"/>
    </location>
</feature>
<evidence type="ECO:0000256" key="8">
    <source>
        <dbReference type="SAM" id="MobiDB-lite"/>
    </source>
</evidence>
<keyword evidence="5" id="KW-0333">Golgi apparatus</keyword>
<dbReference type="InterPro" id="IPR029058">
    <property type="entry name" value="AB_hydrolase_fold"/>
</dbReference>
<dbReference type="PANTHER" id="PTHR12137:SF54">
    <property type="entry name" value="CARBOHYDRATE SULFOTRANSFERASE"/>
    <property type="match status" value="1"/>
</dbReference>
<comment type="caution">
    <text evidence="9">The sequence shown here is derived from an EMBL/GenBank/DDBJ whole genome shotgun (WGS) entry which is preliminary data.</text>
</comment>
<keyword evidence="7" id="KW-0325">Glycoprotein</keyword>
<keyword evidence="4" id="KW-1133">Transmembrane helix</keyword>
<evidence type="ECO:0000256" key="6">
    <source>
        <dbReference type="ARBA" id="ARBA00023136"/>
    </source>
</evidence>
<dbReference type="RefSeq" id="WP_341425001.1">
    <property type="nucleotide sequence ID" value="NZ_JBBUTG010000003.1"/>
</dbReference>
<keyword evidence="6" id="KW-0472">Membrane</keyword>
<accession>A0ABU9BL02</accession>
<keyword evidence="10" id="KW-1185">Reference proteome</keyword>
<dbReference type="PANTHER" id="PTHR12137">
    <property type="entry name" value="CARBOHYDRATE SULFOTRANSFERASE"/>
    <property type="match status" value="1"/>
</dbReference>
<sequence>MALSEGAIEDFVARSLQSETSLLRFPGYQVDFLPGGAVLVVTFEPAAMGKSEPDLNRPAWGQAFLQKRGHSVLGVKRAATAWYRSVELHRLFRSLQTRDFFGHFERVLFYGPSMGGYAALALAAAAPGCTILALNPQSTLAPDRVWFDQRFAGARAASWKGDFIDGVDGALTAERVYVCYDPYQIKDRLHALRLPTHNRINLRLPFVGHTTAQALNGLGLLGTVFDEALQGTLDEKRFRQMARERLRWADYHVHLAERGVWPPRRWRHLSQALVLDDKHPRALLLRDAWKARTDGPSVAAQDPHGTQSARRAPPAARPSRERWPMGVVTAERVPLIYLNLPKCASTTIQNHLLFLADGRYADQPRDIHQNDGLRRSREDNDATHDLISRQVHEGALVFTFVRDPGRRAYACFHEKIMQQGRHSFMAIRQALIKDWGLRPPAPGQASTLELQRANFSVFLRFVEANLAGDTPIRRDPHWCPQGPMLVRYRQHIKIDQVGKVENFAADLALILHRAGVSRAVDVNARPWTNPPAPFSFDEVLTPDLQAQLDRLYESDYIHLGYRRPS</sequence>
<evidence type="ECO:0000313" key="9">
    <source>
        <dbReference type="EMBL" id="MEK8030641.1"/>
    </source>
</evidence>
<dbReference type="EMBL" id="JBBUTG010000003">
    <property type="protein sequence ID" value="MEK8030641.1"/>
    <property type="molecule type" value="Genomic_DNA"/>
</dbReference>
<name>A0ABU9BL02_9BURK</name>
<organism evidence="9 10">
    <name type="scientific">Ideonella lacteola</name>
    <dbReference type="NCBI Taxonomy" id="2984193"/>
    <lineage>
        <taxon>Bacteria</taxon>
        <taxon>Pseudomonadati</taxon>
        <taxon>Pseudomonadota</taxon>
        <taxon>Betaproteobacteria</taxon>
        <taxon>Burkholderiales</taxon>
        <taxon>Sphaerotilaceae</taxon>
        <taxon>Ideonella</taxon>
    </lineage>
</organism>
<protein>
    <submittedName>
        <fullName evidence="9">Sulfotransferase family 2 domain-containing protein</fullName>
    </submittedName>
</protein>
<evidence type="ECO:0000256" key="2">
    <source>
        <dbReference type="ARBA" id="ARBA00022679"/>
    </source>
</evidence>
<evidence type="ECO:0000313" key="10">
    <source>
        <dbReference type="Proteomes" id="UP001371218"/>
    </source>
</evidence>
<dbReference type="Proteomes" id="UP001371218">
    <property type="component" value="Unassembled WGS sequence"/>
</dbReference>
<dbReference type="SUPFAM" id="SSF53474">
    <property type="entry name" value="alpha/beta-Hydrolases"/>
    <property type="match status" value="1"/>
</dbReference>
<dbReference type="InterPro" id="IPR005331">
    <property type="entry name" value="Sulfotransferase"/>
</dbReference>
<evidence type="ECO:0000256" key="1">
    <source>
        <dbReference type="ARBA" id="ARBA00004323"/>
    </source>
</evidence>
<keyword evidence="3" id="KW-0812">Transmembrane</keyword>
<reference evidence="9 10" key="1">
    <citation type="submission" date="2024-04" db="EMBL/GenBank/DDBJ databases">
        <title>Novel species of the genus Ideonella isolated from streams.</title>
        <authorList>
            <person name="Lu H."/>
        </authorList>
    </citation>
    <scope>NUCLEOTIDE SEQUENCE [LARGE SCALE GENOMIC DNA]</scope>
    <source>
        <strain evidence="9 10">DXS29W</strain>
    </source>
</reference>
<dbReference type="Pfam" id="PF03567">
    <property type="entry name" value="Sulfotransfer_2"/>
    <property type="match status" value="1"/>
</dbReference>
<keyword evidence="2" id="KW-0808">Transferase</keyword>
<comment type="subcellular location">
    <subcellularLocation>
        <location evidence="1">Golgi apparatus membrane</location>
        <topology evidence="1">Single-pass type II membrane protein</topology>
    </subcellularLocation>
</comment>